<evidence type="ECO:0000313" key="1">
    <source>
        <dbReference type="EMBL" id="VCW67840.1"/>
    </source>
</evidence>
<dbReference type="AlphaFoldDB" id="A0A9X9LGW3"/>
<feature type="non-terminal residue" evidence="1">
    <location>
        <position position="1"/>
    </location>
</feature>
<proteinExistence type="predicted"/>
<organism evidence="1 2">
    <name type="scientific">Gulo gulo</name>
    <name type="common">Wolverine</name>
    <name type="synonym">Gluton</name>
    <dbReference type="NCBI Taxonomy" id="48420"/>
    <lineage>
        <taxon>Eukaryota</taxon>
        <taxon>Metazoa</taxon>
        <taxon>Chordata</taxon>
        <taxon>Craniata</taxon>
        <taxon>Vertebrata</taxon>
        <taxon>Euteleostomi</taxon>
        <taxon>Mammalia</taxon>
        <taxon>Eutheria</taxon>
        <taxon>Laurasiatheria</taxon>
        <taxon>Carnivora</taxon>
        <taxon>Caniformia</taxon>
        <taxon>Musteloidea</taxon>
        <taxon>Mustelidae</taxon>
        <taxon>Guloninae</taxon>
        <taxon>Gulo</taxon>
    </lineage>
</organism>
<comment type="caution">
    <text evidence="1">The sequence shown here is derived from an EMBL/GenBank/DDBJ whole genome shotgun (WGS) entry which is preliminary data.</text>
</comment>
<dbReference type="Proteomes" id="UP000269945">
    <property type="component" value="Unassembled WGS sequence"/>
</dbReference>
<dbReference type="EMBL" id="CYRY02003207">
    <property type="protein sequence ID" value="VCW67840.1"/>
    <property type="molecule type" value="Genomic_DNA"/>
</dbReference>
<name>A0A9X9LGW3_GULGU</name>
<sequence length="144" mass="15516">WQPSPPAANSWPPRTITGTAWVPLPVTAPSKCRVWWGSHSSPPGSPQGQPGSLACMLFLLEVHSPAHGYSVGVPRTLRILPGPQKHNHLQLGSGSHEEASWWPVCQSQHHAAILSSHLDQASGEARLIRVPPLLSLPFSSPSTR</sequence>
<keyword evidence="2" id="KW-1185">Reference proteome</keyword>
<evidence type="ECO:0000313" key="2">
    <source>
        <dbReference type="Proteomes" id="UP000269945"/>
    </source>
</evidence>
<accession>A0A9X9LGW3</accession>
<reference evidence="1 2" key="1">
    <citation type="submission" date="2018-10" db="EMBL/GenBank/DDBJ databases">
        <authorList>
            <person name="Ekblom R."/>
            <person name="Jareborg N."/>
        </authorList>
    </citation>
    <scope>NUCLEOTIDE SEQUENCE [LARGE SCALE GENOMIC DNA]</scope>
    <source>
        <tissue evidence="1">Muscle</tissue>
    </source>
</reference>
<gene>
    <name evidence="1" type="ORF">BN2614_LOCUS1</name>
</gene>
<protein>
    <submittedName>
        <fullName evidence="1">Uncharacterized protein</fullName>
    </submittedName>
</protein>